<evidence type="ECO:0000256" key="1">
    <source>
        <dbReference type="SAM" id="MobiDB-lite"/>
    </source>
</evidence>
<proteinExistence type="predicted"/>
<reference evidence="2 3" key="1">
    <citation type="submission" date="2018-04" db="EMBL/GenBank/DDBJ databases">
        <authorList>
            <person name="Huttner S."/>
            <person name="Dainat J."/>
        </authorList>
    </citation>
    <scope>NUCLEOTIDE SEQUENCE [LARGE SCALE GENOMIC DNA]</scope>
</reference>
<gene>
    <name evidence="2" type="ORF">TT172_LOCUS943</name>
</gene>
<sequence>MANSSPSSSNYKGSSSSSSTSKGKGKGKEKLDKKESSRNDKVKKIISSDPFAASLSNRTGLDRFVHESVFEAAWNPVGATSSKK</sequence>
<name>A0A3S4CZS4_9PEZI</name>
<evidence type="ECO:0000313" key="2">
    <source>
        <dbReference type="EMBL" id="SPQ18524.1"/>
    </source>
</evidence>
<dbReference type="Proteomes" id="UP000289323">
    <property type="component" value="Unassembled WGS sequence"/>
</dbReference>
<feature type="compositionally biased region" description="Basic and acidic residues" evidence="1">
    <location>
        <begin position="26"/>
        <end position="43"/>
    </location>
</feature>
<dbReference type="AlphaFoldDB" id="A0A3S4CZS4"/>
<protein>
    <submittedName>
        <fullName evidence="2">50e534cb-8cf7-4036-8d21-cc2292106660</fullName>
    </submittedName>
</protein>
<accession>A0A3S4CZS4</accession>
<feature type="compositionally biased region" description="Low complexity" evidence="1">
    <location>
        <begin position="1"/>
        <end position="22"/>
    </location>
</feature>
<evidence type="ECO:0000313" key="3">
    <source>
        <dbReference type="Proteomes" id="UP000289323"/>
    </source>
</evidence>
<organism evidence="2 3">
    <name type="scientific">Thermothielavioides terrestris</name>
    <dbReference type="NCBI Taxonomy" id="2587410"/>
    <lineage>
        <taxon>Eukaryota</taxon>
        <taxon>Fungi</taxon>
        <taxon>Dikarya</taxon>
        <taxon>Ascomycota</taxon>
        <taxon>Pezizomycotina</taxon>
        <taxon>Sordariomycetes</taxon>
        <taxon>Sordariomycetidae</taxon>
        <taxon>Sordariales</taxon>
        <taxon>Chaetomiaceae</taxon>
        <taxon>Thermothielavioides</taxon>
    </lineage>
</organism>
<dbReference type="EMBL" id="OUUZ01000001">
    <property type="protein sequence ID" value="SPQ18524.1"/>
    <property type="molecule type" value="Genomic_DNA"/>
</dbReference>
<feature type="region of interest" description="Disordered" evidence="1">
    <location>
        <begin position="1"/>
        <end position="45"/>
    </location>
</feature>